<sequence length="27" mass="2784">MGELQSALDALAAEDVRGLSPREQLGG</sequence>
<evidence type="ECO:0000313" key="4">
    <source>
        <dbReference type="Proteomes" id="UP000219482"/>
    </source>
</evidence>
<dbReference type="EMBL" id="OCNK01000007">
    <property type="protein sequence ID" value="SOE03450.1"/>
    <property type="molecule type" value="Genomic_DNA"/>
</dbReference>
<evidence type="ECO:0000313" key="3">
    <source>
        <dbReference type="EMBL" id="SOE03450.1"/>
    </source>
</evidence>
<accession>A0A286H6N4</accession>
<protein>
    <submittedName>
        <fullName evidence="3">Uncharacterized protein</fullName>
    </submittedName>
</protein>
<reference evidence="4" key="1">
    <citation type="submission" date="2017-09" db="EMBL/GenBank/DDBJ databases">
        <authorList>
            <person name="Varghese N."/>
            <person name="Submissions S."/>
        </authorList>
    </citation>
    <scope>NUCLEOTIDE SEQUENCE [LARGE SCALE GENOMIC DNA]</scope>
    <source>
        <strain evidence="4">DSM 44270</strain>
    </source>
</reference>
<feature type="region of interest" description="Disordered" evidence="1">
    <location>
        <begin position="1"/>
        <end position="27"/>
    </location>
</feature>
<reference evidence="3" key="2">
    <citation type="submission" date="2017-09" db="EMBL/GenBank/DDBJ databases">
        <authorList>
            <person name="Ehlers B."/>
            <person name="Leendertz F.H."/>
        </authorList>
    </citation>
    <scope>NUCLEOTIDE SEQUENCE [LARGE SCALE GENOMIC DNA]</scope>
    <source>
        <strain evidence="3">DSM 44270</strain>
    </source>
</reference>
<keyword evidence="4" id="KW-1185">Reference proteome</keyword>
<evidence type="ECO:0000256" key="1">
    <source>
        <dbReference type="SAM" id="MobiDB-lite"/>
    </source>
</evidence>
<dbReference type="AlphaFoldDB" id="A0A286H6N4"/>
<dbReference type="EMBL" id="OCNK01000005">
    <property type="protein sequence ID" value="SOE03077.1"/>
    <property type="molecule type" value="Genomic_DNA"/>
</dbReference>
<feature type="non-terminal residue" evidence="3">
    <location>
        <position position="27"/>
    </location>
</feature>
<dbReference type="Proteomes" id="UP000219482">
    <property type="component" value="Unassembled WGS sequence"/>
</dbReference>
<organism evidence="3 4">
    <name type="scientific">Blastococcus haudaquaticus</name>
    <dbReference type="NCBI Taxonomy" id="1938745"/>
    <lineage>
        <taxon>Bacteria</taxon>
        <taxon>Bacillati</taxon>
        <taxon>Actinomycetota</taxon>
        <taxon>Actinomycetes</taxon>
        <taxon>Geodermatophilales</taxon>
        <taxon>Geodermatophilaceae</taxon>
        <taxon>Blastococcus</taxon>
    </lineage>
</organism>
<proteinExistence type="predicted"/>
<name>A0A286H6N4_9ACTN</name>
<evidence type="ECO:0000313" key="2">
    <source>
        <dbReference type="EMBL" id="SOE03077.1"/>
    </source>
</evidence>
<gene>
    <name evidence="2" type="ORF">SAMN06272739_3988</name>
    <name evidence="3" type="ORF">SAMN06272739_4178</name>
</gene>